<proteinExistence type="inferred from homology"/>
<dbReference type="OrthoDB" id="311094at2759"/>
<dbReference type="InterPro" id="IPR008907">
    <property type="entry name" value="TPP/p25"/>
</dbReference>
<protein>
    <submittedName>
        <fullName evidence="3">Uncharacterized protein</fullName>
    </submittedName>
</protein>
<dbReference type="PANTHER" id="PTHR12932">
    <property type="entry name" value="P25 ALPHA-RELATED"/>
    <property type="match status" value="1"/>
</dbReference>
<sequence length="655" mass="74396">MSGKKDKSELETILYKVFMNYSVYGARYSMNYLRVQKFISMCTDAGLVGPKLTPQSLDLLFRSINNRNPNMPFQTFLEATLRLAEMQNPQGFRKNPAEVYSQLITQHYLPLAGELQNKREEVTDEMLAIPDDCRLILHSVFTGFKTIYMKNFPWELKPTEDVSSSSQKGLENLLREFDIYPALITKNKLYSIWRDIVTMQDANFTPALLLLPQGFQDLGQCLTLSKFILIVYLCSIFGYQDTKVQSSGPEKLLVLLERIELSRTDPMTTSNSLLPPEEVIQTIIDHEPSEPSIYDVGGIDDDLISCISLDQNGADIADKYMPSLQKIFQVYCAYGDPLNFKKMKSSNMLKLLKNSGLMEETKGLVSVDSSVCKKGKEHPVITAVEIDLIFSRLTGLKKQISKSRKITASIEFRQFLKALELISKKVYPEQPVQEAFNSLLEEHILKLEAQLSEERASNSKAIQEIMEQFKAEEVIEALGLVHRSLLYYYKAYANPNLMMNFPSFIRFCKDFEIFPEIASKSKLLRIFHTLSGVSTEGLDVSMQSISRTSIDEAPELAQECIDDKLFVEALAIISAEINYEDAFAGPVEKICWFVERLSQTEGPEKVLKTLGHSRSTAGDGPDMVIILKNRYPDIMDHSDKRRPTFQDLAYLVPLS</sequence>
<keyword evidence="2" id="KW-0175">Coiled coil</keyword>
<dbReference type="GO" id="GO:0046785">
    <property type="term" value="P:microtubule polymerization"/>
    <property type="evidence" value="ECO:0007669"/>
    <property type="project" value="InterPro"/>
</dbReference>
<reference evidence="3 4" key="1">
    <citation type="submission" date="2016-11" db="EMBL/GenBank/DDBJ databases">
        <title>The macronuclear genome of Stentor coeruleus: a giant cell with tiny introns.</title>
        <authorList>
            <person name="Slabodnick M."/>
            <person name="Ruby J.G."/>
            <person name="Reiff S.B."/>
            <person name="Swart E.C."/>
            <person name="Gosai S."/>
            <person name="Prabakaran S."/>
            <person name="Witkowska E."/>
            <person name="Larue G.E."/>
            <person name="Fisher S."/>
            <person name="Freeman R.M."/>
            <person name="Gunawardena J."/>
            <person name="Chu W."/>
            <person name="Stover N.A."/>
            <person name="Gregory B.D."/>
            <person name="Nowacki M."/>
            <person name="Derisi J."/>
            <person name="Roy S.W."/>
            <person name="Marshall W.F."/>
            <person name="Sood P."/>
        </authorList>
    </citation>
    <scope>NUCLEOTIDE SEQUENCE [LARGE SCALE GENOMIC DNA]</scope>
    <source>
        <strain evidence="3">WM001</strain>
    </source>
</reference>
<dbReference type="AlphaFoldDB" id="A0A1R2D407"/>
<dbReference type="Gene3D" id="1.10.238.10">
    <property type="entry name" value="EF-hand"/>
    <property type="match status" value="2"/>
</dbReference>
<dbReference type="GO" id="GO:0001578">
    <property type="term" value="P:microtubule bundle formation"/>
    <property type="evidence" value="ECO:0007669"/>
    <property type="project" value="TreeGrafter"/>
</dbReference>
<name>A0A1R2D407_9CILI</name>
<comment type="similarity">
    <text evidence="1">Belongs to the TPPP family.</text>
</comment>
<dbReference type="InterPro" id="IPR011992">
    <property type="entry name" value="EF-hand-dom_pair"/>
</dbReference>
<feature type="coiled-coil region" evidence="2">
    <location>
        <begin position="437"/>
        <end position="464"/>
    </location>
</feature>
<dbReference type="GO" id="GO:0032273">
    <property type="term" value="P:positive regulation of protein polymerization"/>
    <property type="evidence" value="ECO:0007669"/>
    <property type="project" value="TreeGrafter"/>
</dbReference>
<accession>A0A1R2D407</accession>
<dbReference type="Proteomes" id="UP000187209">
    <property type="component" value="Unassembled WGS sequence"/>
</dbReference>
<evidence type="ECO:0000256" key="1">
    <source>
        <dbReference type="ARBA" id="ARBA00010994"/>
    </source>
</evidence>
<dbReference type="SUPFAM" id="SSF47473">
    <property type="entry name" value="EF-hand"/>
    <property type="match status" value="2"/>
</dbReference>
<evidence type="ECO:0000256" key="2">
    <source>
        <dbReference type="SAM" id="Coils"/>
    </source>
</evidence>
<gene>
    <name evidence="3" type="ORF">SteCoe_498</name>
</gene>
<organism evidence="3 4">
    <name type="scientific">Stentor coeruleus</name>
    <dbReference type="NCBI Taxonomy" id="5963"/>
    <lineage>
        <taxon>Eukaryota</taxon>
        <taxon>Sar</taxon>
        <taxon>Alveolata</taxon>
        <taxon>Ciliophora</taxon>
        <taxon>Postciliodesmatophora</taxon>
        <taxon>Heterotrichea</taxon>
        <taxon>Heterotrichida</taxon>
        <taxon>Stentoridae</taxon>
        <taxon>Stentor</taxon>
    </lineage>
</organism>
<dbReference type="GO" id="GO:0015631">
    <property type="term" value="F:tubulin binding"/>
    <property type="evidence" value="ECO:0007669"/>
    <property type="project" value="InterPro"/>
</dbReference>
<evidence type="ECO:0000313" key="3">
    <source>
        <dbReference type="EMBL" id="OMJ95946.1"/>
    </source>
</evidence>
<dbReference type="EMBL" id="MPUH01000005">
    <property type="protein sequence ID" value="OMJ95946.1"/>
    <property type="molecule type" value="Genomic_DNA"/>
</dbReference>
<keyword evidence="4" id="KW-1185">Reference proteome</keyword>
<dbReference type="PANTHER" id="PTHR12932:SF9">
    <property type="entry name" value="TUBULIN POLYMERIZATION-PROMOTING PROTEIN HOMOLOG"/>
    <property type="match status" value="1"/>
</dbReference>
<dbReference type="GO" id="GO:0005874">
    <property type="term" value="C:microtubule"/>
    <property type="evidence" value="ECO:0007669"/>
    <property type="project" value="TreeGrafter"/>
</dbReference>
<evidence type="ECO:0000313" key="4">
    <source>
        <dbReference type="Proteomes" id="UP000187209"/>
    </source>
</evidence>
<comment type="caution">
    <text evidence="3">The sequence shown here is derived from an EMBL/GenBank/DDBJ whole genome shotgun (WGS) entry which is preliminary data.</text>
</comment>